<evidence type="ECO:0000313" key="2">
    <source>
        <dbReference type="Proteomes" id="UP001164250"/>
    </source>
</evidence>
<reference evidence="2" key="1">
    <citation type="journal article" date="2023" name="G3 (Bethesda)">
        <title>Genome assembly and association tests identify interacting loci associated with vigor, precocity, and sex in interspecific pistachio rootstocks.</title>
        <authorList>
            <person name="Palmer W."/>
            <person name="Jacygrad E."/>
            <person name="Sagayaradj S."/>
            <person name="Cavanaugh K."/>
            <person name="Han R."/>
            <person name="Bertier L."/>
            <person name="Beede B."/>
            <person name="Kafkas S."/>
            <person name="Golino D."/>
            <person name="Preece J."/>
            <person name="Michelmore R."/>
        </authorList>
    </citation>
    <scope>NUCLEOTIDE SEQUENCE [LARGE SCALE GENOMIC DNA]</scope>
</reference>
<dbReference type="Proteomes" id="UP001164250">
    <property type="component" value="Chromosome 10"/>
</dbReference>
<gene>
    <name evidence="1" type="ORF">Patl1_09451</name>
</gene>
<keyword evidence="2" id="KW-1185">Reference proteome</keyword>
<sequence length="90" mass="9891">MLSPSTRSTTSLHFSAIWNSHTHSAESDKYGREVESNLCQICLGILHFTHCDDKEMLVKKENAKDLAVTTVDSTEVHQIDGSSLGVSRAS</sequence>
<comment type="caution">
    <text evidence="1">The sequence shown here is derived from an EMBL/GenBank/DDBJ whole genome shotgun (WGS) entry which is preliminary data.</text>
</comment>
<evidence type="ECO:0000313" key="1">
    <source>
        <dbReference type="EMBL" id="KAJ0087297.1"/>
    </source>
</evidence>
<proteinExistence type="predicted"/>
<name>A0ACC1AKV7_9ROSI</name>
<protein>
    <submittedName>
        <fullName evidence="1">Uncharacterized protein</fullName>
    </submittedName>
</protein>
<dbReference type="EMBL" id="CM047906">
    <property type="protein sequence ID" value="KAJ0087297.1"/>
    <property type="molecule type" value="Genomic_DNA"/>
</dbReference>
<organism evidence="1 2">
    <name type="scientific">Pistacia atlantica</name>
    <dbReference type="NCBI Taxonomy" id="434234"/>
    <lineage>
        <taxon>Eukaryota</taxon>
        <taxon>Viridiplantae</taxon>
        <taxon>Streptophyta</taxon>
        <taxon>Embryophyta</taxon>
        <taxon>Tracheophyta</taxon>
        <taxon>Spermatophyta</taxon>
        <taxon>Magnoliopsida</taxon>
        <taxon>eudicotyledons</taxon>
        <taxon>Gunneridae</taxon>
        <taxon>Pentapetalae</taxon>
        <taxon>rosids</taxon>
        <taxon>malvids</taxon>
        <taxon>Sapindales</taxon>
        <taxon>Anacardiaceae</taxon>
        <taxon>Pistacia</taxon>
    </lineage>
</organism>
<accession>A0ACC1AKV7</accession>